<organism evidence="2 3">
    <name type="scientific">Weissella paramesenteroides</name>
    <name type="common">Leuconostoc paramesenteroides</name>
    <dbReference type="NCBI Taxonomy" id="1249"/>
    <lineage>
        <taxon>Bacteria</taxon>
        <taxon>Bacillati</taxon>
        <taxon>Bacillota</taxon>
        <taxon>Bacilli</taxon>
        <taxon>Lactobacillales</taxon>
        <taxon>Lactobacillaceae</taxon>
        <taxon>Weissella</taxon>
    </lineage>
</organism>
<comment type="caution">
    <text evidence="2">The sequence shown here is derived from an EMBL/GenBank/DDBJ whole genome shotgun (WGS) entry which is preliminary data.</text>
</comment>
<dbReference type="AlphaFoldDB" id="A0ABD4XLJ4"/>
<dbReference type="RefSeq" id="WP_277362576.1">
    <property type="nucleotide sequence ID" value="NZ_JAANXN010000017.1"/>
</dbReference>
<dbReference type="EMBL" id="JAANXN010000017">
    <property type="protein sequence ID" value="MDF8371967.1"/>
    <property type="molecule type" value="Genomic_DNA"/>
</dbReference>
<proteinExistence type="predicted"/>
<evidence type="ECO:0000313" key="3">
    <source>
        <dbReference type="Proteomes" id="UP001215461"/>
    </source>
</evidence>
<sequence length="157" mass="18610">MKRFDTIDDLINDLGIGRATVYRRAKRFGISLSNVSEGISDEDYLKLTKPLQKNNHVDNFENNEKYRIEVLSLKENIETLETKIKSQNKRYEDERKRNDQRETELLEKLSNEQNLLSQSQQLQLLTEQRLHDAENKIKLLESPKQEQKKGFWARLFG</sequence>
<dbReference type="Proteomes" id="UP001215461">
    <property type="component" value="Unassembled WGS sequence"/>
</dbReference>
<reference evidence="2 3" key="1">
    <citation type="submission" date="2020-03" db="EMBL/GenBank/DDBJ databases">
        <title>Comparative genomics of Weissella paramesenteroides.</title>
        <authorList>
            <person name="Kant R."/>
            <person name="Takala T."/>
            <person name="Saris P."/>
        </authorList>
    </citation>
    <scope>NUCLEOTIDE SEQUENCE [LARGE SCALE GENOMIC DNA]</scope>
    <source>
        <strain evidence="2 3">SJ27-4</strain>
    </source>
</reference>
<feature type="coiled-coil region" evidence="1">
    <location>
        <begin position="63"/>
        <end position="104"/>
    </location>
</feature>
<evidence type="ECO:0000313" key="2">
    <source>
        <dbReference type="EMBL" id="MDF8371967.1"/>
    </source>
</evidence>
<evidence type="ECO:0000256" key="1">
    <source>
        <dbReference type="SAM" id="Coils"/>
    </source>
</evidence>
<accession>A0ABD4XLJ4</accession>
<gene>
    <name evidence="2" type="ORF">G9403_10080</name>
</gene>
<name>A0ABD4XLJ4_WEIPA</name>
<keyword evidence="1" id="KW-0175">Coiled coil</keyword>
<evidence type="ECO:0008006" key="4">
    <source>
        <dbReference type="Google" id="ProtNLM"/>
    </source>
</evidence>
<protein>
    <recommendedName>
        <fullName evidence="4">DUF536 domain-containing protein</fullName>
    </recommendedName>
</protein>